<protein>
    <submittedName>
        <fullName evidence="1">SRPBCC family protein</fullName>
    </submittedName>
</protein>
<dbReference type="InterPro" id="IPR023393">
    <property type="entry name" value="START-like_dom_sf"/>
</dbReference>
<dbReference type="InterPro" id="IPR019587">
    <property type="entry name" value="Polyketide_cyclase/dehydratase"/>
</dbReference>
<dbReference type="Proteomes" id="UP001056455">
    <property type="component" value="Chromosome"/>
</dbReference>
<keyword evidence="2" id="KW-1185">Reference proteome</keyword>
<dbReference type="RefSeq" id="WP_252594405.1">
    <property type="nucleotide sequence ID" value="NZ_CP099489.1"/>
</dbReference>
<accession>A0ABY4YWJ3</accession>
<dbReference type="Pfam" id="PF10604">
    <property type="entry name" value="Polyketide_cyc2"/>
    <property type="match status" value="1"/>
</dbReference>
<evidence type="ECO:0000313" key="2">
    <source>
        <dbReference type="Proteomes" id="UP001056455"/>
    </source>
</evidence>
<dbReference type="Gene3D" id="3.30.530.20">
    <property type="match status" value="1"/>
</dbReference>
<dbReference type="CDD" id="cd07812">
    <property type="entry name" value="SRPBCC"/>
    <property type="match status" value="1"/>
</dbReference>
<dbReference type="SUPFAM" id="SSF55961">
    <property type="entry name" value="Bet v1-like"/>
    <property type="match status" value="1"/>
</dbReference>
<dbReference type="EMBL" id="CP099489">
    <property type="protein sequence ID" value="USQ81021.1"/>
    <property type="molecule type" value="Genomic_DNA"/>
</dbReference>
<proteinExistence type="predicted"/>
<sequence>MGTFEIARTLPADPEATFRVLGDLAAYGQFQPLTRISPSPGPIGPGWSFVAHTGIGPLSITDRMVVTQWDPGEHFTIVKIGPVLDGGAEVHLTPEGDGTRVVWREEIVPRPGWIGRRTALLTDPPMRWFLGRSLDQMAARVGER</sequence>
<evidence type="ECO:0000313" key="1">
    <source>
        <dbReference type="EMBL" id="USQ81021.1"/>
    </source>
</evidence>
<reference evidence="1" key="1">
    <citation type="submission" date="2022-06" db="EMBL/GenBank/DDBJ databases">
        <title>Ornithinimicrobium HY1793.</title>
        <authorList>
            <person name="Huang Y."/>
        </authorList>
    </citation>
    <scope>NUCLEOTIDE SEQUENCE</scope>
    <source>
        <strain evidence="1">HY1793</strain>
    </source>
</reference>
<organism evidence="1 2">
    <name type="scientific">Ornithinimicrobium faecis</name>
    <dbReference type="NCBI Taxonomy" id="2934158"/>
    <lineage>
        <taxon>Bacteria</taxon>
        <taxon>Bacillati</taxon>
        <taxon>Actinomycetota</taxon>
        <taxon>Actinomycetes</taxon>
        <taxon>Micrococcales</taxon>
        <taxon>Ornithinimicrobiaceae</taxon>
        <taxon>Ornithinimicrobium</taxon>
    </lineage>
</organism>
<gene>
    <name evidence="1" type="ORF">NF556_05060</name>
</gene>
<name>A0ABY4YWJ3_9MICO</name>